<dbReference type="InterPro" id="IPR025877">
    <property type="entry name" value="MobA-like_NTP_Trfase"/>
</dbReference>
<comment type="caution">
    <text evidence="4">The sequence shown here is derived from an EMBL/GenBank/DDBJ whole genome shotgun (WGS) entry which is preliminary data.</text>
</comment>
<dbReference type="InterPro" id="IPR050065">
    <property type="entry name" value="GlmU-like"/>
</dbReference>
<evidence type="ECO:0000313" key="5">
    <source>
        <dbReference type="Proteomes" id="UP000238322"/>
    </source>
</evidence>
<keyword evidence="1 4" id="KW-0808">Transferase</keyword>
<dbReference type="GO" id="GO:0016779">
    <property type="term" value="F:nucleotidyltransferase activity"/>
    <property type="evidence" value="ECO:0007669"/>
    <property type="project" value="UniProtKB-KW"/>
</dbReference>
<name>A0A2S8FVS5_9BACT</name>
<dbReference type="Gene3D" id="3.90.550.10">
    <property type="entry name" value="Spore Coat Polysaccharide Biosynthesis Protein SpsA, Chain A"/>
    <property type="match status" value="1"/>
</dbReference>
<evidence type="ECO:0000313" key="4">
    <source>
        <dbReference type="EMBL" id="PQO36278.1"/>
    </source>
</evidence>
<sequence>MVSPTDSTPRPNHICANTRAWRVHRSITRSRTRDLSKLCPSSERVMNIIVPMAGAGSRFSSAGYTLPKPLIPVNGLPMVVRAIRDLPAAERVVFLVHADHVANFQIDQVLKHHFPTCEIVIVPGLTDGQACTVRLAAEAFAEDTDVLVAACDNTHVYDSEVFHRDTSSGQWDGLVWTYRGDNRVLPKPTSYGWVGVESNGQQVTNISCKKPISEDLLNDHVVSGFFWFRSAFALFNAIDSLVASNQRINNEFYLDVVPNGMIAAGNRFGTFEVEKYIGWGTPEELRDYQRWEKYFVQQQQMQRKHAA</sequence>
<dbReference type="Pfam" id="PF12804">
    <property type="entry name" value="NTP_transf_3"/>
    <property type="match status" value="1"/>
</dbReference>
<evidence type="ECO:0000256" key="1">
    <source>
        <dbReference type="ARBA" id="ARBA00022679"/>
    </source>
</evidence>
<dbReference type="PANTHER" id="PTHR43584:SF8">
    <property type="entry name" value="N-ACETYLMURAMATE ALPHA-1-PHOSPHATE URIDYLYLTRANSFERASE"/>
    <property type="match status" value="1"/>
</dbReference>
<dbReference type="AlphaFoldDB" id="A0A2S8FVS5"/>
<organism evidence="4 5">
    <name type="scientific">Blastopirellula marina</name>
    <dbReference type="NCBI Taxonomy" id="124"/>
    <lineage>
        <taxon>Bacteria</taxon>
        <taxon>Pseudomonadati</taxon>
        <taxon>Planctomycetota</taxon>
        <taxon>Planctomycetia</taxon>
        <taxon>Pirellulales</taxon>
        <taxon>Pirellulaceae</taxon>
        <taxon>Blastopirellula</taxon>
    </lineage>
</organism>
<dbReference type="EMBL" id="PUHY01000006">
    <property type="protein sequence ID" value="PQO36278.1"/>
    <property type="molecule type" value="Genomic_DNA"/>
</dbReference>
<accession>A0A2S8FVS5</accession>
<gene>
    <name evidence="4" type="ORF">C5Y83_10210</name>
</gene>
<evidence type="ECO:0000256" key="2">
    <source>
        <dbReference type="ARBA" id="ARBA00022695"/>
    </source>
</evidence>
<reference evidence="4 5" key="1">
    <citation type="submission" date="2018-02" db="EMBL/GenBank/DDBJ databases">
        <title>Comparative genomes isolates from brazilian mangrove.</title>
        <authorList>
            <person name="Araujo J.E."/>
            <person name="Taketani R.G."/>
            <person name="Silva M.C.P."/>
            <person name="Loureco M.V."/>
            <person name="Andreote F.D."/>
        </authorList>
    </citation>
    <scope>NUCLEOTIDE SEQUENCE [LARGE SCALE GENOMIC DNA]</scope>
    <source>
        <strain evidence="4 5">Hex-1 MGV</strain>
    </source>
</reference>
<feature type="domain" description="MobA-like NTP transferase" evidence="3">
    <location>
        <begin position="49"/>
        <end position="155"/>
    </location>
</feature>
<dbReference type="InterPro" id="IPR029044">
    <property type="entry name" value="Nucleotide-diphossugar_trans"/>
</dbReference>
<dbReference type="Proteomes" id="UP000238322">
    <property type="component" value="Unassembled WGS sequence"/>
</dbReference>
<dbReference type="SUPFAM" id="SSF53448">
    <property type="entry name" value="Nucleotide-diphospho-sugar transferases"/>
    <property type="match status" value="1"/>
</dbReference>
<dbReference type="PANTHER" id="PTHR43584">
    <property type="entry name" value="NUCLEOTIDYL TRANSFERASE"/>
    <property type="match status" value="1"/>
</dbReference>
<proteinExistence type="predicted"/>
<evidence type="ECO:0000259" key="3">
    <source>
        <dbReference type="Pfam" id="PF12804"/>
    </source>
</evidence>
<keyword evidence="2" id="KW-0548">Nucleotidyltransferase</keyword>
<protein>
    <submittedName>
        <fullName evidence="4">Nucleotidyltransferase</fullName>
    </submittedName>
</protein>